<dbReference type="OrthoDB" id="954305at2"/>
<comment type="caution">
    <text evidence="1">The sequence shown here is derived from an EMBL/GenBank/DDBJ whole genome shotgun (WGS) entry which is preliminary data.</text>
</comment>
<dbReference type="PATRIC" id="fig|582680.7.peg.489"/>
<dbReference type="AlphaFoldDB" id="A0A0F0L4X6"/>
<evidence type="ECO:0000313" key="2">
    <source>
        <dbReference type="Proteomes" id="UP000033448"/>
    </source>
</evidence>
<dbReference type="InterPro" id="IPR058532">
    <property type="entry name" value="YjbR/MT2646/Rv2570-like"/>
</dbReference>
<name>A0A0F0L4X6_9MICO</name>
<gene>
    <name evidence="1" type="ORF">RL72_00475</name>
</gene>
<organism evidence="1 2">
    <name type="scientific">Microbacterium azadirachtae</name>
    <dbReference type="NCBI Taxonomy" id="582680"/>
    <lineage>
        <taxon>Bacteria</taxon>
        <taxon>Bacillati</taxon>
        <taxon>Actinomycetota</taxon>
        <taxon>Actinomycetes</taxon>
        <taxon>Micrococcales</taxon>
        <taxon>Microbacteriaceae</taxon>
        <taxon>Microbacterium</taxon>
    </lineage>
</organism>
<evidence type="ECO:0000313" key="1">
    <source>
        <dbReference type="EMBL" id="KJL27380.1"/>
    </source>
</evidence>
<dbReference type="EMBL" id="JYIT01000053">
    <property type="protein sequence ID" value="KJL27380.1"/>
    <property type="molecule type" value="Genomic_DNA"/>
</dbReference>
<reference evidence="1 2" key="1">
    <citation type="submission" date="2015-02" db="EMBL/GenBank/DDBJ databases">
        <title>Draft genome sequences of ten Microbacterium spp. with emphasis on heavy metal contaminated environments.</title>
        <authorList>
            <person name="Corretto E."/>
        </authorList>
    </citation>
    <scope>NUCLEOTIDE SEQUENCE [LARGE SCALE GENOMIC DNA]</scope>
    <source>
        <strain evidence="1 2">DSM 23848</strain>
    </source>
</reference>
<keyword evidence="2" id="KW-1185">Reference proteome</keyword>
<accession>A0A0F0L4X6</accession>
<sequence length="136" mass="14709">MATIDDVRALALALPGVEERTGGHTGAPAWRCNGGQIAWLRGPRKTDLAQLAALDRTWPEGPVLAVRTETAALAGELIAADPDVFFTIPHFDGYPAVLLRLDAITPDHLGEIIADAWLLRAPKAVARRWLDERGLD</sequence>
<proteinExistence type="predicted"/>
<dbReference type="RefSeq" id="WP_045249222.1">
    <property type="nucleotide sequence ID" value="NZ_JYIT01000053.1"/>
</dbReference>
<protein>
    <recommendedName>
        <fullName evidence="3">YjbR protein</fullName>
    </recommendedName>
</protein>
<dbReference type="Pfam" id="PF04237">
    <property type="entry name" value="YjbR"/>
    <property type="match status" value="1"/>
</dbReference>
<evidence type="ECO:0008006" key="3">
    <source>
        <dbReference type="Google" id="ProtNLM"/>
    </source>
</evidence>
<dbReference type="Proteomes" id="UP000033448">
    <property type="component" value="Unassembled WGS sequence"/>
</dbReference>